<dbReference type="GO" id="GO:0005243">
    <property type="term" value="F:gap junction channel activity"/>
    <property type="evidence" value="ECO:0007669"/>
    <property type="project" value="TreeGrafter"/>
</dbReference>
<evidence type="ECO:0000256" key="12">
    <source>
        <dbReference type="RuleBase" id="RU010713"/>
    </source>
</evidence>
<dbReference type="OrthoDB" id="5867527at2759"/>
<reference evidence="13 14" key="1">
    <citation type="submission" date="2019-08" db="EMBL/GenBank/DDBJ databases">
        <authorList>
            <person name="Alioto T."/>
            <person name="Alioto T."/>
            <person name="Gomez Garrido J."/>
        </authorList>
    </citation>
    <scope>NUCLEOTIDE SEQUENCE [LARGE SCALE GENOMIC DNA]</scope>
</reference>
<feature type="transmembrane region" description="Helical" evidence="12">
    <location>
        <begin position="36"/>
        <end position="54"/>
    </location>
</feature>
<keyword evidence="5 12" id="KW-0812">Transmembrane</keyword>
<keyword evidence="3 12" id="KW-0813">Transport</keyword>
<evidence type="ECO:0000256" key="2">
    <source>
        <dbReference type="ARBA" id="ARBA00004651"/>
    </source>
</evidence>
<dbReference type="PROSITE" id="PS51013">
    <property type="entry name" value="PANNEXIN"/>
    <property type="match status" value="1"/>
</dbReference>
<feature type="transmembrane region" description="Helical" evidence="12">
    <location>
        <begin position="180"/>
        <end position="207"/>
    </location>
</feature>
<protein>
    <recommendedName>
        <fullName evidence="12">Innexin</fullName>
    </recommendedName>
</protein>
<organism evidence="13 14">
    <name type="scientific">Cinara cedri</name>
    <dbReference type="NCBI Taxonomy" id="506608"/>
    <lineage>
        <taxon>Eukaryota</taxon>
        <taxon>Metazoa</taxon>
        <taxon>Ecdysozoa</taxon>
        <taxon>Arthropoda</taxon>
        <taxon>Hexapoda</taxon>
        <taxon>Insecta</taxon>
        <taxon>Pterygota</taxon>
        <taxon>Neoptera</taxon>
        <taxon>Paraneoptera</taxon>
        <taxon>Hemiptera</taxon>
        <taxon>Sternorrhyncha</taxon>
        <taxon>Aphidomorpha</taxon>
        <taxon>Aphidoidea</taxon>
        <taxon>Aphididae</taxon>
        <taxon>Lachninae</taxon>
        <taxon>Cinara</taxon>
    </lineage>
</organism>
<dbReference type="Pfam" id="PF00876">
    <property type="entry name" value="Innexin"/>
    <property type="match status" value="1"/>
</dbReference>
<dbReference type="PRINTS" id="PR01262">
    <property type="entry name" value="INNEXIN"/>
</dbReference>
<comment type="similarity">
    <text evidence="12">Belongs to the pannexin family.</text>
</comment>
<accession>A0A5E4M383</accession>
<gene>
    <name evidence="12" type="primary">inx</name>
    <name evidence="13" type="ORF">CINCED_3A016550</name>
</gene>
<dbReference type="PANTHER" id="PTHR11893:SF37">
    <property type="entry name" value="INNEXIN INX3"/>
    <property type="match status" value="1"/>
</dbReference>
<dbReference type="GO" id="GO:0005921">
    <property type="term" value="C:gap junction"/>
    <property type="evidence" value="ECO:0007669"/>
    <property type="project" value="UniProtKB-SubCell"/>
</dbReference>
<feature type="transmembrane region" description="Helical" evidence="12">
    <location>
        <begin position="115"/>
        <end position="134"/>
    </location>
</feature>
<feature type="transmembrane region" description="Helical" evidence="12">
    <location>
        <begin position="276"/>
        <end position="300"/>
    </location>
</feature>
<evidence type="ECO:0000256" key="10">
    <source>
        <dbReference type="ARBA" id="ARBA00023136"/>
    </source>
</evidence>
<proteinExistence type="inferred from homology"/>
<evidence type="ECO:0000256" key="8">
    <source>
        <dbReference type="ARBA" id="ARBA00022989"/>
    </source>
</evidence>
<dbReference type="InterPro" id="IPR000990">
    <property type="entry name" value="Innexin"/>
</dbReference>
<keyword evidence="11 12" id="KW-0407">Ion channel</keyword>
<dbReference type="PANTHER" id="PTHR11893">
    <property type="entry name" value="INNEXIN"/>
    <property type="match status" value="1"/>
</dbReference>
<name>A0A5E4M383_9HEMI</name>
<keyword evidence="6" id="KW-0303">Gap junction</keyword>
<dbReference type="AlphaFoldDB" id="A0A5E4M383"/>
<evidence type="ECO:0000256" key="1">
    <source>
        <dbReference type="ARBA" id="ARBA00004610"/>
    </source>
</evidence>
<comment type="function">
    <text evidence="12">Structural component of the gap junctions.</text>
</comment>
<keyword evidence="7" id="KW-0965">Cell junction</keyword>
<dbReference type="GO" id="GO:0034220">
    <property type="term" value="P:monoatomic ion transmembrane transport"/>
    <property type="evidence" value="ECO:0007669"/>
    <property type="project" value="UniProtKB-KW"/>
</dbReference>
<evidence type="ECO:0000256" key="9">
    <source>
        <dbReference type="ARBA" id="ARBA00023065"/>
    </source>
</evidence>
<dbReference type="Proteomes" id="UP000325440">
    <property type="component" value="Unassembled WGS sequence"/>
</dbReference>
<evidence type="ECO:0000256" key="5">
    <source>
        <dbReference type="ARBA" id="ARBA00022692"/>
    </source>
</evidence>
<keyword evidence="10 12" id="KW-0472">Membrane</keyword>
<evidence type="ECO:0000256" key="3">
    <source>
        <dbReference type="ARBA" id="ARBA00022448"/>
    </source>
</evidence>
<dbReference type="GO" id="GO:0005886">
    <property type="term" value="C:plasma membrane"/>
    <property type="evidence" value="ECO:0007669"/>
    <property type="project" value="UniProtKB-SubCell"/>
</dbReference>
<dbReference type="GO" id="GO:0007602">
    <property type="term" value="P:phototransduction"/>
    <property type="evidence" value="ECO:0007669"/>
    <property type="project" value="TreeGrafter"/>
</dbReference>
<evidence type="ECO:0000313" key="13">
    <source>
        <dbReference type="EMBL" id="VVC26051.1"/>
    </source>
</evidence>
<evidence type="ECO:0000313" key="14">
    <source>
        <dbReference type="Proteomes" id="UP000325440"/>
    </source>
</evidence>
<keyword evidence="4" id="KW-1003">Cell membrane</keyword>
<dbReference type="EMBL" id="CABPRJ010000024">
    <property type="protein sequence ID" value="VVC26051.1"/>
    <property type="molecule type" value="Genomic_DNA"/>
</dbReference>
<keyword evidence="8 12" id="KW-1133">Transmembrane helix</keyword>
<sequence length="390" mass="45073">MGILSLFSILGNFVAVRNLVDKAIIDNLVFRAHYKITAMIFFAFSMLVTANSYVGEPIMCMSDDERMDQYVTTYCWVTTTFTLPIKSGQQAIYPGVASYSDESKHDVKYHAYYQWVPYILVLQGLMFYSPHWIWKILEGRKIGLITEGIRGNILGRSEEKMYVKNLLVKYLICKLNMHNIYAFGYFFCEVLNFVNVIGNIFLIDWFLGGEFLTYGLKVLEFSQMEQENRTDPMVAIFPKMTKCTFHKYGPSGTIQSRDYLCLLAVNNLNEKIYIGLWFWLLILAVFSGLILLYSMALCMMPKFRKLILRRRFKFGSNKLVSKLIDRFQIGDFLVVHFLGQNLDNINFNDVMTELCCSLHMIDEPLNESPSNSILFDTGNVNEPINVQAQV</sequence>
<comment type="subcellular location">
    <subcellularLocation>
        <location evidence="1">Cell junction</location>
        <location evidence="1">Gap junction</location>
    </subcellularLocation>
    <subcellularLocation>
        <location evidence="2 12">Cell membrane</location>
        <topology evidence="2 12">Multi-pass membrane protein</topology>
    </subcellularLocation>
</comment>
<evidence type="ECO:0000256" key="4">
    <source>
        <dbReference type="ARBA" id="ARBA00022475"/>
    </source>
</evidence>
<evidence type="ECO:0000256" key="7">
    <source>
        <dbReference type="ARBA" id="ARBA00022949"/>
    </source>
</evidence>
<keyword evidence="14" id="KW-1185">Reference proteome</keyword>
<keyword evidence="9 12" id="KW-0406">Ion transport</keyword>
<evidence type="ECO:0000256" key="11">
    <source>
        <dbReference type="ARBA" id="ARBA00023303"/>
    </source>
</evidence>
<evidence type="ECO:0000256" key="6">
    <source>
        <dbReference type="ARBA" id="ARBA00022868"/>
    </source>
</evidence>